<organism evidence="1 2">
    <name type="scientific">Nonlabens dokdonensis</name>
    <dbReference type="NCBI Taxonomy" id="328515"/>
    <lineage>
        <taxon>Bacteria</taxon>
        <taxon>Pseudomonadati</taxon>
        <taxon>Bacteroidota</taxon>
        <taxon>Flavobacteriia</taxon>
        <taxon>Flavobacteriales</taxon>
        <taxon>Flavobacteriaceae</taxon>
        <taxon>Nonlabens</taxon>
    </lineage>
</organism>
<dbReference type="AlphaFoldDB" id="A0A1Z8B8D8"/>
<dbReference type="InterPro" id="IPR021655">
    <property type="entry name" value="Put_metal-bd"/>
</dbReference>
<dbReference type="Proteomes" id="UP000196102">
    <property type="component" value="Unassembled WGS sequence"/>
</dbReference>
<dbReference type="EMBL" id="MAAX01000056">
    <property type="protein sequence ID" value="OUS18758.1"/>
    <property type="molecule type" value="Genomic_DNA"/>
</dbReference>
<dbReference type="Pfam" id="PF11617">
    <property type="entry name" value="Cu-binding_MopE"/>
    <property type="match status" value="2"/>
</dbReference>
<reference evidence="2" key="1">
    <citation type="journal article" date="2017" name="Proc. Natl. Acad. Sci. U.S.A.">
        <title>Simulation of Deepwater Horizon oil plume reveals substrate specialization within a complex community of hydrocarbon-degraders.</title>
        <authorList>
            <person name="Hu P."/>
            <person name="Dubinsky E.A."/>
            <person name="Probst A.J."/>
            <person name="Wang J."/>
            <person name="Sieber C.M.K."/>
            <person name="Tom L.M."/>
            <person name="Gardinali P."/>
            <person name="Banfield J.F."/>
            <person name="Atlas R.M."/>
            <person name="Andersen G.L."/>
        </authorList>
    </citation>
    <scope>NUCLEOTIDE SEQUENCE [LARGE SCALE GENOMIC DNA]</scope>
</reference>
<sequence length="301" mass="32607">MIHKYIKVLLFFTALWILQSCIEDQVCTEETWYQDADADGFGNPNNALQACEQPAGYVEDNTDFDDANASAFPNAMELCNGIDDNGDGTIDENPTDCAAGEVCENGNCVPAVTYYIDQDGDLYGDAATTIIAGSMAPNGYVLDSTDCDDTDAAINPGATEVCGNGIDDNCDGNVDENCIVVGAPYQGGTIIYVDSTGQAGLIVTNSDIGVADFNTAKTNCTNLIENGYSDWYLPNRFQLQLLYTERANVNGLSTVNYWSAAFYNPNSISNPTDAYYTDFSNGVEGYDNINMVFNYRAVRNF</sequence>
<proteinExistence type="predicted"/>
<protein>
    <recommendedName>
        <fullName evidence="3">DUF1566 domain-containing protein</fullName>
    </recommendedName>
</protein>
<evidence type="ECO:0000313" key="1">
    <source>
        <dbReference type="EMBL" id="OUS18758.1"/>
    </source>
</evidence>
<evidence type="ECO:0000313" key="2">
    <source>
        <dbReference type="Proteomes" id="UP000196102"/>
    </source>
</evidence>
<name>A0A1Z8B8D8_9FLAO</name>
<evidence type="ECO:0008006" key="3">
    <source>
        <dbReference type="Google" id="ProtNLM"/>
    </source>
</evidence>
<comment type="caution">
    <text evidence="1">The sequence shown here is derived from an EMBL/GenBank/DDBJ whole genome shotgun (WGS) entry which is preliminary data.</text>
</comment>
<gene>
    <name evidence="1" type="ORF">A9Q93_03215</name>
</gene>
<dbReference type="RefSeq" id="WP_303685944.1">
    <property type="nucleotide sequence ID" value="NZ_CAJXYO010000063.1"/>
</dbReference>
<accession>A0A1Z8B8D8</accession>
<dbReference type="PROSITE" id="PS51257">
    <property type="entry name" value="PROKAR_LIPOPROTEIN"/>
    <property type="match status" value="1"/>
</dbReference>